<evidence type="ECO:0000313" key="4">
    <source>
        <dbReference type="EMBL" id="SIS72759.1"/>
    </source>
</evidence>
<comment type="caution">
    <text evidence="4">The sequence shown here is derived from an EMBL/GenBank/DDBJ whole genome shotgun (WGS) entry which is preliminary data.</text>
</comment>
<evidence type="ECO:0000256" key="1">
    <source>
        <dbReference type="PROSITE-ProRule" id="PRU00285"/>
    </source>
</evidence>
<dbReference type="Proteomes" id="UP000185728">
    <property type="component" value="Unassembled WGS sequence"/>
</dbReference>
<sequence>MSTLVKNAPEKGGLTRTNSTSLSTYPMLSSWVDDLFTRDWPSVFSQNFNTGISLPMVNIKETPDAFSVDMAVPGLNKSNFHIDLDNQVLSISAEITEENEAKDEKYTRREFGYSSFKRSFTLPETVDDSKIKANYQEGILSVYLPKKEEAKKKPPKRIAIA</sequence>
<organism evidence="4 5">
    <name type="scientific">Zobellia uliginosa</name>
    <dbReference type="NCBI Taxonomy" id="143224"/>
    <lineage>
        <taxon>Bacteria</taxon>
        <taxon>Pseudomonadati</taxon>
        <taxon>Bacteroidota</taxon>
        <taxon>Flavobacteriia</taxon>
        <taxon>Flavobacteriales</taxon>
        <taxon>Flavobacteriaceae</taxon>
        <taxon>Zobellia</taxon>
    </lineage>
</organism>
<gene>
    <name evidence="4" type="ORF">SAMN05421766_103654</name>
</gene>
<dbReference type="RefSeq" id="WP_076455392.1">
    <property type="nucleotide sequence ID" value="NZ_FTOB01000003.1"/>
</dbReference>
<reference evidence="4 5" key="1">
    <citation type="submission" date="2017-01" db="EMBL/GenBank/DDBJ databases">
        <authorList>
            <person name="Varghese N."/>
            <person name="Submissions S."/>
        </authorList>
    </citation>
    <scope>NUCLEOTIDE SEQUENCE [LARGE SCALE GENOMIC DNA]</scope>
    <source>
        <strain evidence="4 5">DSM 2061</strain>
    </source>
</reference>
<dbReference type="EMBL" id="FTOB01000003">
    <property type="protein sequence ID" value="SIS72759.1"/>
    <property type="molecule type" value="Genomic_DNA"/>
</dbReference>
<evidence type="ECO:0000313" key="5">
    <source>
        <dbReference type="Proteomes" id="UP000185728"/>
    </source>
</evidence>
<evidence type="ECO:0000259" key="3">
    <source>
        <dbReference type="PROSITE" id="PS01031"/>
    </source>
</evidence>
<dbReference type="CDD" id="cd06464">
    <property type="entry name" value="ACD_sHsps-like"/>
    <property type="match status" value="1"/>
</dbReference>
<feature type="domain" description="SHSP" evidence="3">
    <location>
        <begin position="47"/>
        <end position="161"/>
    </location>
</feature>
<evidence type="ECO:0000256" key="2">
    <source>
        <dbReference type="RuleBase" id="RU003616"/>
    </source>
</evidence>
<comment type="similarity">
    <text evidence="1 2">Belongs to the small heat shock protein (HSP20) family.</text>
</comment>
<dbReference type="InterPro" id="IPR031107">
    <property type="entry name" value="Small_HSP"/>
</dbReference>
<proteinExistence type="inferred from homology"/>
<name>A0ABY1KXK6_9FLAO</name>
<dbReference type="Pfam" id="PF00011">
    <property type="entry name" value="HSP20"/>
    <property type="match status" value="1"/>
</dbReference>
<dbReference type="Gene3D" id="2.60.40.790">
    <property type="match status" value="1"/>
</dbReference>
<accession>A0ABY1KXK6</accession>
<keyword evidence="5" id="KW-1185">Reference proteome</keyword>
<dbReference type="PANTHER" id="PTHR11527">
    <property type="entry name" value="HEAT-SHOCK PROTEIN 20 FAMILY MEMBER"/>
    <property type="match status" value="1"/>
</dbReference>
<dbReference type="InterPro" id="IPR002068">
    <property type="entry name" value="A-crystallin/Hsp20_dom"/>
</dbReference>
<dbReference type="InterPro" id="IPR008978">
    <property type="entry name" value="HSP20-like_chaperone"/>
</dbReference>
<dbReference type="SUPFAM" id="SSF49764">
    <property type="entry name" value="HSP20-like chaperones"/>
    <property type="match status" value="1"/>
</dbReference>
<protein>
    <submittedName>
        <fullName evidence="4">HSP20 family protein</fullName>
    </submittedName>
</protein>
<dbReference type="PROSITE" id="PS01031">
    <property type="entry name" value="SHSP"/>
    <property type="match status" value="1"/>
</dbReference>